<reference evidence="1" key="1">
    <citation type="submission" date="2014-11" db="EMBL/GenBank/DDBJ databases">
        <authorList>
            <person name="Amaro Gonzalez C."/>
        </authorList>
    </citation>
    <scope>NUCLEOTIDE SEQUENCE</scope>
</reference>
<dbReference type="AlphaFoldDB" id="A0A0E9X1V4"/>
<reference evidence="1" key="2">
    <citation type="journal article" date="2015" name="Fish Shellfish Immunol.">
        <title>Early steps in the European eel (Anguilla anguilla)-Vibrio vulnificus interaction in the gills: Role of the RtxA13 toxin.</title>
        <authorList>
            <person name="Callol A."/>
            <person name="Pajuelo D."/>
            <person name="Ebbesson L."/>
            <person name="Teles M."/>
            <person name="MacKenzie S."/>
            <person name="Amaro C."/>
        </authorList>
    </citation>
    <scope>NUCLEOTIDE SEQUENCE</scope>
</reference>
<evidence type="ECO:0000313" key="1">
    <source>
        <dbReference type="EMBL" id="JAH95855.1"/>
    </source>
</evidence>
<organism evidence="1">
    <name type="scientific">Anguilla anguilla</name>
    <name type="common">European freshwater eel</name>
    <name type="synonym">Muraena anguilla</name>
    <dbReference type="NCBI Taxonomy" id="7936"/>
    <lineage>
        <taxon>Eukaryota</taxon>
        <taxon>Metazoa</taxon>
        <taxon>Chordata</taxon>
        <taxon>Craniata</taxon>
        <taxon>Vertebrata</taxon>
        <taxon>Euteleostomi</taxon>
        <taxon>Actinopterygii</taxon>
        <taxon>Neopterygii</taxon>
        <taxon>Teleostei</taxon>
        <taxon>Anguilliformes</taxon>
        <taxon>Anguillidae</taxon>
        <taxon>Anguilla</taxon>
    </lineage>
</organism>
<sequence length="39" mass="4539">MGKQTIISRDHHLALKDSALVLRTFRKVQNYPFKADIQV</sequence>
<accession>A0A0E9X1V4</accession>
<name>A0A0E9X1V4_ANGAN</name>
<proteinExistence type="predicted"/>
<dbReference type="EMBL" id="GBXM01012722">
    <property type="protein sequence ID" value="JAH95855.1"/>
    <property type="molecule type" value="Transcribed_RNA"/>
</dbReference>
<protein>
    <submittedName>
        <fullName evidence="1">Uncharacterized protein</fullName>
    </submittedName>
</protein>